<feature type="region of interest" description="Disordered" evidence="1">
    <location>
        <begin position="264"/>
        <end position="292"/>
    </location>
</feature>
<keyword evidence="3" id="KW-1185">Reference proteome</keyword>
<evidence type="ECO:0000313" key="3">
    <source>
        <dbReference type="Proteomes" id="UP001182556"/>
    </source>
</evidence>
<sequence length="340" mass="37250">MAGTDDCTPRTSPSTFRRTLSKISINLGLSKTSTCRQCSANDRIQMLSSVGFIEETAKTHLPECDTRAEILTGCEELKRSIYWHNLDHHLPKTRGGPDHRLVTTAIDKLAWTAATAEPAGLGSAMTGKTSLWNLLQDHLSGYTSNDTKEEITSRFKSLSHQPTPGWNILKTTGLACASAAAATLLGNSVYYAPLGALAHQLTSQATGQPGPWNTVKQVPGYLQKKWSEWTGAASTADTAHTAQKSPRHSLSEIDLRPSCLKIEDSQQPAARKSVHWDPAVTDTASRPRRKARRTWRYHHTCEECDYYSKLEALKSLSNPDLKQSTGVESSPACQSCASDR</sequence>
<protein>
    <submittedName>
        <fullName evidence="2">Uncharacterized protein</fullName>
    </submittedName>
</protein>
<accession>A0AAD9CX71</accession>
<reference evidence="2" key="1">
    <citation type="submission" date="2023-02" db="EMBL/GenBank/DDBJ databases">
        <title>Identification and recombinant expression of a fungal hydrolase from Papiliotrema laurentii that hydrolyzes apple cutin and clears colloidal polyester polyurethane.</title>
        <authorList>
            <consortium name="DOE Joint Genome Institute"/>
            <person name="Roman V.A."/>
            <person name="Bojanowski C."/>
            <person name="Crable B.R."/>
            <person name="Wagner D.N."/>
            <person name="Hung C.S."/>
            <person name="Nadeau L.J."/>
            <person name="Schratz L."/>
            <person name="Haridas S."/>
            <person name="Pangilinan J."/>
            <person name="Lipzen A."/>
            <person name="Na H."/>
            <person name="Yan M."/>
            <person name="Ng V."/>
            <person name="Grigoriev I.V."/>
            <person name="Spatafora J.W."/>
            <person name="Barlow D."/>
            <person name="Biffinger J."/>
            <person name="Kelley-Loughnane N."/>
            <person name="Varaljay V.A."/>
            <person name="Crookes-Goodson W.J."/>
        </authorList>
    </citation>
    <scope>NUCLEOTIDE SEQUENCE</scope>
    <source>
        <strain evidence="2">5307AH</strain>
    </source>
</reference>
<dbReference type="AlphaFoldDB" id="A0AAD9CX71"/>
<name>A0AAD9CX71_PAPLA</name>
<evidence type="ECO:0000256" key="1">
    <source>
        <dbReference type="SAM" id="MobiDB-lite"/>
    </source>
</evidence>
<comment type="caution">
    <text evidence="2">The sequence shown here is derived from an EMBL/GenBank/DDBJ whole genome shotgun (WGS) entry which is preliminary data.</text>
</comment>
<gene>
    <name evidence="2" type="ORF">DB88DRAFT_533354</name>
</gene>
<evidence type="ECO:0000313" key="2">
    <source>
        <dbReference type="EMBL" id="KAK1922298.1"/>
    </source>
</evidence>
<proteinExistence type="predicted"/>
<dbReference type="EMBL" id="JAODAN010000009">
    <property type="protein sequence ID" value="KAK1922298.1"/>
    <property type="molecule type" value="Genomic_DNA"/>
</dbReference>
<feature type="region of interest" description="Disordered" evidence="1">
    <location>
        <begin position="318"/>
        <end position="340"/>
    </location>
</feature>
<organism evidence="2 3">
    <name type="scientific">Papiliotrema laurentii</name>
    <name type="common">Cryptococcus laurentii</name>
    <dbReference type="NCBI Taxonomy" id="5418"/>
    <lineage>
        <taxon>Eukaryota</taxon>
        <taxon>Fungi</taxon>
        <taxon>Dikarya</taxon>
        <taxon>Basidiomycota</taxon>
        <taxon>Agaricomycotina</taxon>
        <taxon>Tremellomycetes</taxon>
        <taxon>Tremellales</taxon>
        <taxon>Rhynchogastremaceae</taxon>
        <taxon>Papiliotrema</taxon>
    </lineage>
</organism>
<dbReference type="Proteomes" id="UP001182556">
    <property type="component" value="Unassembled WGS sequence"/>
</dbReference>